<name>A0A4W5NAN0_9TELE</name>
<comment type="subcellular location">
    <subcellularLocation>
        <location evidence="1">Cytoplasm</location>
        <location evidence="1">Cytoskeleton</location>
        <location evidence="1">Microtubule organizing center</location>
        <location evidence="1">Centrosome</location>
    </subcellularLocation>
</comment>
<dbReference type="Pfam" id="PF10495">
    <property type="entry name" value="PACT_coil_coil"/>
    <property type="match status" value="1"/>
</dbReference>
<evidence type="ECO:0000256" key="2">
    <source>
        <dbReference type="ARBA" id="ARBA00022490"/>
    </source>
</evidence>
<evidence type="ECO:0000313" key="9">
    <source>
        <dbReference type="Ensembl" id="ENSHHUP00000047867.1"/>
    </source>
</evidence>
<feature type="region of interest" description="Disordered" evidence="7">
    <location>
        <begin position="228"/>
        <end position="251"/>
    </location>
</feature>
<dbReference type="Proteomes" id="UP000314982">
    <property type="component" value="Unassembled WGS sequence"/>
</dbReference>
<feature type="domain" description="Pericentrin/AKAP-450 centrosomal targeting" evidence="8">
    <location>
        <begin position="493"/>
        <end position="574"/>
    </location>
</feature>
<evidence type="ECO:0000256" key="6">
    <source>
        <dbReference type="SAM" id="Coils"/>
    </source>
</evidence>
<dbReference type="InterPro" id="IPR019528">
    <property type="entry name" value="PACT_domain"/>
</dbReference>
<keyword evidence="5" id="KW-0206">Cytoskeleton</keyword>
<feature type="compositionally biased region" description="Basic and acidic residues" evidence="7">
    <location>
        <begin position="420"/>
        <end position="430"/>
    </location>
</feature>
<reference evidence="10" key="1">
    <citation type="submission" date="2018-06" db="EMBL/GenBank/DDBJ databases">
        <title>Genome assembly of Danube salmon.</title>
        <authorList>
            <person name="Macqueen D.J."/>
            <person name="Gundappa M.K."/>
        </authorList>
    </citation>
    <scope>NUCLEOTIDE SEQUENCE [LARGE SCALE GENOMIC DNA]</scope>
</reference>
<evidence type="ECO:0000256" key="7">
    <source>
        <dbReference type="SAM" id="MobiDB-lite"/>
    </source>
</evidence>
<feature type="coiled-coil region" evidence="6">
    <location>
        <begin position="385"/>
        <end position="412"/>
    </location>
</feature>
<feature type="region of interest" description="Disordered" evidence="7">
    <location>
        <begin position="412"/>
        <end position="432"/>
    </location>
</feature>
<dbReference type="InterPro" id="IPR028745">
    <property type="entry name" value="AKAP9/Pericentrin"/>
</dbReference>
<dbReference type="PANTHER" id="PTHR44981">
    <property type="entry name" value="PERICENTRIN-LIKE PROTEIN, ISOFORM F"/>
    <property type="match status" value="1"/>
</dbReference>
<proteinExistence type="predicted"/>
<evidence type="ECO:0000256" key="5">
    <source>
        <dbReference type="ARBA" id="ARBA00023212"/>
    </source>
</evidence>
<sequence length="697" mass="78187">MQWAFEKEKCKSDKKEELEIEELEDLKLALEEQQSHVAQLTSALDQERQSTSQLSVQAEQERSRLQTQALQLHIQLESERARAQELSSALGREKELRQHSSSWSESPERKGAESGEDEVVGGAMSSEALMEGLRREMDKKHAQVVSLLDEVEAQKLAAVGREQELTSAAQRSCQDQEALREARGQLEILGEQARDAMAQLVREVQQGKRLEQEKERLQEKVVRLREMRGGEKVGSGTQQQPDNQNQAVSRGIPTDRTRDWVFQQKPGDMLTIESSTPSLLEVTGTGGDLAPHHNPKHSDKVLGKLQHIAAKIRTMVSKGSGRLTTEVDSEGLSWLQTNIDEVNTMLQQSPALPLVPESTALLVGGQSSSLTERLLRQNAELTGFVSRLTEEKNDLRNQSLRLEDELRRYRQAGLGSGDSSSRRGGMDKQQEAASLLFSSERESWTRERSRLEKGLRLAQAEVTRLRGEIRTESLRDMTGPDIDNSTLKRMYGKYLRSESFRKALIYQKKYLLLLLGGFQECEEATLSLIARMGGRPSHCSLASPTQRRRGLTRFRSAVRVSIALSRMRFLVKRWHKATGMRSITSGNVNRNGLGLSPGNEVRTDSPYLHPGSVEVYGEIRGASRERTGRDSPSSALSSAQHRFHMAGDPLTCSHLQNYDPDRALTDYISRLEALQRRLGSVQSGSSSYAQLHFGIRR</sequence>
<reference evidence="9" key="3">
    <citation type="submission" date="2025-09" db="UniProtKB">
        <authorList>
            <consortium name="Ensembl"/>
        </authorList>
    </citation>
    <scope>IDENTIFICATION</scope>
</reference>
<feature type="compositionally biased region" description="Polar residues" evidence="7">
    <location>
        <begin position="235"/>
        <end position="248"/>
    </location>
</feature>
<dbReference type="GeneTree" id="ENSGT00730000110871"/>
<reference evidence="9" key="2">
    <citation type="submission" date="2025-08" db="UniProtKB">
        <authorList>
            <consortium name="Ensembl"/>
        </authorList>
    </citation>
    <scope>IDENTIFICATION</scope>
</reference>
<dbReference type="GO" id="GO:0005813">
    <property type="term" value="C:centrosome"/>
    <property type="evidence" value="ECO:0007669"/>
    <property type="project" value="UniProtKB-SubCell"/>
</dbReference>
<organism evidence="9 10">
    <name type="scientific">Hucho hucho</name>
    <name type="common">huchen</name>
    <dbReference type="NCBI Taxonomy" id="62062"/>
    <lineage>
        <taxon>Eukaryota</taxon>
        <taxon>Metazoa</taxon>
        <taxon>Chordata</taxon>
        <taxon>Craniata</taxon>
        <taxon>Vertebrata</taxon>
        <taxon>Euteleostomi</taxon>
        <taxon>Actinopterygii</taxon>
        <taxon>Neopterygii</taxon>
        <taxon>Teleostei</taxon>
        <taxon>Protacanthopterygii</taxon>
        <taxon>Salmoniformes</taxon>
        <taxon>Salmonidae</taxon>
        <taxon>Salmoninae</taxon>
        <taxon>Hucho</taxon>
    </lineage>
</organism>
<dbReference type="GO" id="GO:0060090">
    <property type="term" value="F:molecular adaptor activity"/>
    <property type="evidence" value="ECO:0007669"/>
    <property type="project" value="InterPro"/>
</dbReference>
<keyword evidence="4 6" id="KW-0175">Coiled coil</keyword>
<feature type="region of interest" description="Disordered" evidence="7">
    <location>
        <begin position="85"/>
        <end position="122"/>
    </location>
</feature>
<feature type="coiled-coil region" evidence="6">
    <location>
        <begin position="441"/>
        <end position="468"/>
    </location>
</feature>
<dbReference type="STRING" id="62062.ENSHHUP00000047867"/>
<evidence type="ECO:0000313" key="10">
    <source>
        <dbReference type="Proteomes" id="UP000314982"/>
    </source>
</evidence>
<feature type="compositionally biased region" description="Polar residues" evidence="7">
    <location>
        <begin position="39"/>
        <end position="58"/>
    </location>
</feature>
<evidence type="ECO:0000256" key="1">
    <source>
        <dbReference type="ARBA" id="ARBA00004300"/>
    </source>
</evidence>
<dbReference type="PANTHER" id="PTHR44981:SF1">
    <property type="entry name" value="A-KINASE ANCHOR PROTEIN 9"/>
    <property type="match status" value="1"/>
</dbReference>
<dbReference type="Ensembl" id="ENSHHUT00000049613.1">
    <property type="protein sequence ID" value="ENSHHUP00000047867.1"/>
    <property type="gene ID" value="ENSHHUG00000029070.1"/>
</dbReference>
<dbReference type="GO" id="GO:0005737">
    <property type="term" value="C:cytoplasm"/>
    <property type="evidence" value="ECO:0007669"/>
    <property type="project" value="UniProtKB-ARBA"/>
</dbReference>
<keyword evidence="2" id="KW-0963">Cytoplasm</keyword>
<feature type="coiled-coil region" evidence="6">
    <location>
        <begin position="179"/>
        <end position="227"/>
    </location>
</feature>
<protein>
    <recommendedName>
        <fullName evidence="8">Pericentrin/AKAP-450 centrosomal targeting domain-containing protein</fullName>
    </recommendedName>
</protein>
<evidence type="ECO:0000256" key="3">
    <source>
        <dbReference type="ARBA" id="ARBA00022553"/>
    </source>
</evidence>
<dbReference type="AlphaFoldDB" id="A0A4W5NAN0"/>
<keyword evidence="10" id="KW-1185">Reference proteome</keyword>
<keyword evidence="3" id="KW-0597">Phosphoprotein</keyword>
<evidence type="ECO:0000259" key="8">
    <source>
        <dbReference type="Pfam" id="PF10495"/>
    </source>
</evidence>
<dbReference type="GO" id="GO:0007165">
    <property type="term" value="P:signal transduction"/>
    <property type="evidence" value="ECO:0007669"/>
    <property type="project" value="InterPro"/>
</dbReference>
<feature type="region of interest" description="Disordered" evidence="7">
    <location>
        <begin position="39"/>
        <end position="62"/>
    </location>
</feature>
<accession>A0A4W5NAN0</accession>
<evidence type="ECO:0000256" key="4">
    <source>
        <dbReference type="ARBA" id="ARBA00023054"/>
    </source>
</evidence>